<proteinExistence type="predicted"/>
<feature type="region of interest" description="Disordered" evidence="1">
    <location>
        <begin position="1"/>
        <end position="30"/>
    </location>
</feature>
<organism evidence="2 3">
    <name type="scientific">Paraglomus brasilianum</name>
    <dbReference type="NCBI Taxonomy" id="144538"/>
    <lineage>
        <taxon>Eukaryota</taxon>
        <taxon>Fungi</taxon>
        <taxon>Fungi incertae sedis</taxon>
        <taxon>Mucoromycota</taxon>
        <taxon>Glomeromycotina</taxon>
        <taxon>Glomeromycetes</taxon>
        <taxon>Paraglomerales</taxon>
        <taxon>Paraglomeraceae</taxon>
        <taxon>Paraglomus</taxon>
    </lineage>
</organism>
<evidence type="ECO:0000256" key="1">
    <source>
        <dbReference type="SAM" id="MobiDB-lite"/>
    </source>
</evidence>
<reference evidence="2" key="1">
    <citation type="submission" date="2021-06" db="EMBL/GenBank/DDBJ databases">
        <authorList>
            <person name="Kallberg Y."/>
            <person name="Tangrot J."/>
            <person name="Rosling A."/>
        </authorList>
    </citation>
    <scope>NUCLEOTIDE SEQUENCE</scope>
    <source>
        <strain evidence="2">BR232B</strain>
    </source>
</reference>
<keyword evidence="3" id="KW-1185">Reference proteome</keyword>
<sequence length="74" mass="8055">MPGRGVGYYPNPSSSLRSDDYDMRGNGAPVQPVLYRDETLPYDVQYEARANVNTLIPPAPPAAVDPSLKPIPIL</sequence>
<evidence type="ECO:0000313" key="2">
    <source>
        <dbReference type="EMBL" id="CAG8668126.1"/>
    </source>
</evidence>
<dbReference type="Proteomes" id="UP000789739">
    <property type="component" value="Unassembled WGS sequence"/>
</dbReference>
<comment type="caution">
    <text evidence="2">The sequence shown here is derived from an EMBL/GenBank/DDBJ whole genome shotgun (WGS) entry which is preliminary data.</text>
</comment>
<gene>
    <name evidence="2" type="ORF">PBRASI_LOCUS11155</name>
</gene>
<evidence type="ECO:0000313" key="3">
    <source>
        <dbReference type="Proteomes" id="UP000789739"/>
    </source>
</evidence>
<name>A0A9N9HDZ2_9GLOM</name>
<dbReference type="AlphaFoldDB" id="A0A9N9HDZ2"/>
<accession>A0A9N9HDZ2</accession>
<protein>
    <submittedName>
        <fullName evidence="2">3183_t:CDS:1</fullName>
    </submittedName>
</protein>
<dbReference type="EMBL" id="CAJVPI010004496">
    <property type="protein sequence ID" value="CAG8668126.1"/>
    <property type="molecule type" value="Genomic_DNA"/>
</dbReference>